<dbReference type="Gene3D" id="1.10.10.10">
    <property type="entry name" value="Winged helix-like DNA-binding domain superfamily/Winged helix DNA-binding domain"/>
    <property type="match status" value="1"/>
</dbReference>
<evidence type="ECO:0000313" key="7">
    <source>
        <dbReference type="EMBL" id="KAJ7198561.1"/>
    </source>
</evidence>
<organism evidence="7 8">
    <name type="scientific">Mycena pura</name>
    <dbReference type="NCBI Taxonomy" id="153505"/>
    <lineage>
        <taxon>Eukaryota</taxon>
        <taxon>Fungi</taxon>
        <taxon>Dikarya</taxon>
        <taxon>Basidiomycota</taxon>
        <taxon>Agaricomycotina</taxon>
        <taxon>Agaricomycetes</taxon>
        <taxon>Agaricomycetidae</taxon>
        <taxon>Agaricales</taxon>
        <taxon>Marasmiineae</taxon>
        <taxon>Mycenaceae</taxon>
        <taxon>Mycena</taxon>
    </lineage>
</organism>
<feature type="compositionally biased region" description="Polar residues" evidence="5">
    <location>
        <begin position="238"/>
        <end position="251"/>
    </location>
</feature>
<feature type="domain" description="Homeobox" evidence="6">
    <location>
        <begin position="276"/>
        <end position="344"/>
    </location>
</feature>
<comment type="caution">
    <text evidence="7">The sequence shown here is derived from an EMBL/GenBank/DDBJ whole genome shotgun (WGS) entry which is preliminary data.</text>
</comment>
<evidence type="ECO:0000256" key="5">
    <source>
        <dbReference type="SAM" id="MobiDB-lite"/>
    </source>
</evidence>
<dbReference type="PROSITE" id="PS50071">
    <property type="entry name" value="HOMEOBOX_2"/>
    <property type="match status" value="1"/>
</dbReference>
<protein>
    <recommendedName>
        <fullName evidence="6">Homeobox domain-containing protein</fullName>
    </recommendedName>
</protein>
<feature type="DNA-binding region" description="Homeobox" evidence="4">
    <location>
        <begin position="278"/>
        <end position="345"/>
    </location>
</feature>
<evidence type="ECO:0000256" key="3">
    <source>
        <dbReference type="ARBA" id="ARBA00023242"/>
    </source>
</evidence>
<evidence type="ECO:0000256" key="2">
    <source>
        <dbReference type="ARBA" id="ARBA00023125"/>
    </source>
</evidence>
<feature type="region of interest" description="Disordered" evidence="5">
    <location>
        <begin position="229"/>
        <end position="271"/>
    </location>
</feature>
<dbReference type="GO" id="GO:0005634">
    <property type="term" value="C:nucleus"/>
    <property type="evidence" value="ECO:0007669"/>
    <property type="project" value="UniProtKB-SubCell"/>
</dbReference>
<keyword evidence="3 4" id="KW-0539">Nucleus</keyword>
<dbReference type="GO" id="GO:0003700">
    <property type="term" value="F:DNA-binding transcription factor activity"/>
    <property type="evidence" value="ECO:0007669"/>
    <property type="project" value="InterPro"/>
</dbReference>
<keyword evidence="4" id="KW-0371">Homeobox</keyword>
<dbReference type="Pfam" id="PF00447">
    <property type="entry name" value="HSF_DNA-bind"/>
    <property type="match status" value="1"/>
</dbReference>
<dbReference type="GO" id="GO:0043565">
    <property type="term" value="F:sequence-specific DNA binding"/>
    <property type="evidence" value="ECO:0007669"/>
    <property type="project" value="InterPro"/>
</dbReference>
<proteinExistence type="predicted"/>
<dbReference type="SUPFAM" id="SSF46785">
    <property type="entry name" value="Winged helix' DNA-binding domain"/>
    <property type="match status" value="1"/>
</dbReference>
<dbReference type="InterPro" id="IPR001356">
    <property type="entry name" value="HD"/>
</dbReference>
<accession>A0AAD6V6L2</accession>
<evidence type="ECO:0000313" key="8">
    <source>
        <dbReference type="Proteomes" id="UP001219525"/>
    </source>
</evidence>
<dbReference type="Proteomes" id="UP001219525">
    <property type="component" value="Unassembled WGS sequence"/>
</dbReference>
<dbReference type="EMBL" id="JARJCW010000072">
    <property type="protein sequence ID" value="KAJ7198561.1"/>
    <property type="molecule type" value="Genomic_DNA"/>
</dbReference>
<sequence length="423" mass="47535">MVRRSQRNRASSQESYYPKEPSLTKLYALLKDPALHQCIRWDSRGENIVLLNPKQLELHGFLGNISFYNQLNRHGFVRQKTDSAIVEDSGAIIYSHPTLNRDSPAEVVANFPAPRSHKTSPMEADEALMPFEPELQSLKIMARYKPGTLSSEHKHKHGDASTSTSVTPLRWISDHAPAAHATPKAERLYQSATVAVAPSKRPDSKRVHAPLPEKRIVEVQHFAQIVSRTRARRDRVSGTVSRSSATAMDPTSSVSSSSSQYSDVIAPQQPQENLKASSENLDCHFTKEVTALLKEYFNKVSSVPTTDQCAALLDEIRKLPGMEDFKYESVKRWFQRRPRRRRRRVGPTAVAVPLSQQQYNPAYPSLTPDVLQNLHDVWTAVPANKRHHLHDHWTNIAYADAGADPDDVAHWLLDRQQADAGAG</sequence>
<evidence type="ECO:0000259" key="6">
    <source>
        <dbReference type="PROSITE" id="PS50071"/>
    </source>
</evidence>
<comment type="subcellular location">
    <subcellularLocation>
        <location evidence="1 4">Nucleus</location>
    </subcellularLocation>
</comment>
<dbReference type="InterPro" id="IPR000232">
    <property type="entry name" value="HSF_DNA-bd"/>
</dbReference>
<reference evidence="7" key="1">
    <citation type="submission" date="2023-03" db="EMBL/GenBank/DDBJ databases">
        <title>Massive genome expansion in bonnet fungi (Mycena s.s.) driven by repeated elements and novel gene families across ecological guilds.</title>
        <authorList>
            <consortium name="Lawrence Berkeley National Laboratory"/>
            <person name="Harder C.B."/>
            <person name="Miyauchi S."/>
            <person name="Viragh M."/>
            <person name="Kuo A."/>
            <person name="Thoen E."/>
            <person name="Andreopoulos B."/>
            <person name="Lu D."/>
            <person name="Skrede I."/>
            <person name="Drula E."/>
            <person name="Henrissat B."/>
            <person name="Morin E."/>
            <person name="Kohler A."/>
            <person name="Barry K."/>
            <person name="LaButti K."/>
            <person name="Morin E."/>
            <person name="Salamov A."/>
            <person name="Lipzen A."/>
            <person name="Mereny Z."/>
            <person name="Hegedus B."/>
            <person name="Baldrian P."/>
            <person name="Stursova M."/>
            <person name="Weitz H."/>
            <person name="Taylor A."/>
            <person name="Grigoriev I.V."/>
            <person name="Nagy L.G."/>
            <person name="Martin F."/>
            <person name="Kauserud H."/>
        </authorList>
    </citation>
    <scope>NUCLEOTIDE SEQUENCE</scope>
    <source>
        <strain evidence="7">9144</strain>
    </source>
</reference>
<keyword evidence="8" id="KW-1185">Reference proteome</keyword>
<feature type="compositionally biased region" description="Low complexity" evidence="5">
    <location>
        <begin position="252"/>
        <end position="262"/>
    </location>
</feature>
<evidence type="ECO:0000256" key="1">
    <source>
        <dbReference type="ARBA" id="ARBA00004123"/>
    </source>
</evidence>
<gene>
    <name evidence="7" type="ORF">GGX14DRAFT_573437</name>
</gene>
<name>A0AAD6V6L2_9AGAR</name>
<dbReference type="InterPro" id="IPR036390">
    <property type="entry name" value="WH_DNA-bd_sf"/>
</dbReference>
<dbReference type="InterPro" id="IPR036388">
    <property type="entry name" value="WH-like_DNA-bd_sf"/>
</dbReference>
<evidence type="ECO:0000256" key="4">
    <source>
        <dbReference type="PROSITE-ProRule" id="PRU00108"/>
    </source>
</evidence>
<dbReference type="AlphaFoldDB" id="A0AAD6V6L2"/>
<keyword evidence="2 4" id="KW-0238">DNA-binding</keyword>